<accession>A0A3S4DIN9</accession>
<feature type="transmembrane region" description="Helical" evidence="7">
    <location>
        <begin position="280"/>
        <end position="298"/>
    </location>
</feature>
<evidence type="ECO:0000256" key="3">
    <source>
        <dbReference type="ARBA" id="ARBA00022475"/>
    </source>
</evidence>
<dbReference type="GO" id="GO:0055085">
    <property type="term" value="P:transmembrane transport"/>
    <property type="evidence" value="ECO:0007669"/>
    <property type="project" value="InterPro"/>
</dbReference>
<keyword evidence="6 7" id="KW-0472">Membrane</keyword>
<evidence type="ECO:0000313" key="11">
    <source>
        <dbReference type="Proteomes" id="UP000288547"/>
    </source>
</evidence>
<dbReference type="InterPro" id="IPR035906">
    <property type="entry name" value="MetI-like_sf"/>
</dbReference>
<dbReference type="PROSITE" id="PS50928">
    <property type="entry name" value="ABC_TM1"/>
    <property type="match status" value="1"/>
</dbReference>
<comment type="similarity">
    <text evidence="7">Belongs to the binding-protein-dependent transport system permease family.</text>
</comment>
<dbReference type="OrthoDB" id="2063054at2"/>
<dbReference type="Proteomes" id="UP000288547">
    <property type="component" value="Unassembled WGS sequence"/>
</dbReference>
<evidence type="ECO:0000256" key="7">
    <source>
        <dbReference type="RuleBase" id="RU363032"/>
    </source>
</evidence>
<dbReference type="SUPFAM" id="SSF161098">
    <property type="entry name" value="MetI-like"/>
    <property type="match status" value="1"/>
</dbReference>
<evidence type="ECO:0000256" key="2">
    <source>
        <dbReference type="ARBA" id="ARBA00022448"/>
    </source>
</evidence>
<dbReference type="PANTHER" id="PTHR43744:SF12">
    <property type="entry name" value="ABC TRANSPORTER PERMEASE PROTEIN MG189-RELATED"/>
    <property type="match status" value="1"/>
</dbReference>
<evidence type="ECO:0000256" key="1">
    <source>
        <dbReference type="ARBA" id="ARBA00004651"/>
    </source>
</evidence>
<feature type="transmembrane region" description="Helical" evidence="7">
    <location>
        <begin position="168"/>
        <end position="189"/>
    </location>
</feature>
<name>A0A3S4DIN9_9MICO</name>
<feature type="transmembrane region" description="Helical" evidence="7">
    <location>
        <begin position="135"/>
        <end position="156"/>
    </location>
</feature>
<keyword evidence="3" id="KW-1003">Cell membrane</keyword>
<dbReference type="Pfam" id="PF00528">
    <property type="entry name" value="BPD_transp_1"/>
    <property type="match status" value="1"/>
</dbReference>
<keyword evidence="11" id="KW-1185">Reference proteome</keyword>
<dbReference type="AlphaFoldDB" id="A0A3S4DIN9"/>
<evidence type="ECO:0000256" key="8">
    <source>
        <dbReference type="SAM" id="MobiDB-lite"/>
    </source>
</evidence>
<reference evidence="10 11" key="1">
    <citation type="submission" date="2018-12" db="EMBL/GenBank/DDBJ databases">
        <authorList>
            <person name="Li F."/>
        </authorList>
    </citation>
    <scope>NUCLEOTIDE SEQUENCE [LARGE SCALE GENOMIC DNA]</scope>
    <source>
        <strain evidence="10 11">11W25H-1</strain>
    </source>
</reference>
<evidence type="ECO:0000256" key="4">
    <source>
        <dbReference type="ARBA" id="ARBA00022692"/>
    </source>
</evidence>
<evidence type="ECO:0000259" key="9">
    <source>
        <dbReference type="PROSITE" id="PS50928"/>
    </source>
</evidence>
<dbReference type="GO" id="GO:0005886">
    <property type="term" value="C:plasma membrane"/>
    <property type="evidence" value="ECO:0007669"/>
    <property type="project" value="UniProtKB-SubCell"/>
</dbReference>
<keyword evidence="5 7" id="KW-1133">Transmembrane helix</keyword>
<evidence type="ECO:0000256" key="6">
    <source>
        <dbReference type="ARBA" id="ARBA00023136"/>
    </source>
</evidence>
<dbReference type="Gene3D" id="1.10.3720.10">
    <property type="entry name" value="MetI-like"/>
    <property type="match status" value="1"/>
</dbReference>
<feature type="region of interest" description="Disordered" evidence="8">
    <location>
        <begin position="1"/>
        <end position="35"/>
    </location>
</feature>
<comment type="caution">
    <text evidence="10">The sequence shown here is derived from an EMBL/GenBank/DDBJ whole genome shotgun (WGS) entry which is preliminary data.</text>
</comment>
<dbReference type="EMBL" id="RZNB01000001">
    <property type="protein sequence ID" value="RWZ52439.1"/>
    <property type="molecule type" value="Genomic_DNA"/>
</dbReference>
<feature type="domain" description="ABC transmembrane type-1" evidence="9">
    <location>
        <begin position="100"/>
        <end position="298"/>
    </location>
</feature>
<feature type="transmembrane region" description="Helical" evidence="7">
    <location>
        <begin position="100"/>
        <end position="123"/>
    </location>
</feature>
<feature type="transmembrane region" description="Helical" evidence="7">
    <location>
        <begin position="210"/>
        <end position="235"/>
    </location>
</feature>
<keyword evidence="4 7" id="KW-0812">Transmembrane</keyword>
<dbReference type="CDD" id="cd06261">
    <property type="entry name" value="TM_PBP2"/>
    <property type="match status" value="1"/>
</dbReference>
<proteinExistence type="inferred from homology"/>
<gene>
    <name evidence="10" type="ORF">ELQ90_00270</name>
</gene>
<comment type="subcellular location">
    <subcellularLocation>
        <location evidence="1 7">Cell membrane</location>
        <topology evidence="1 7">Multi-pass membrane protein</topology>
    </subcellularLocation>
</comment>
<protein>
    <submittedName>
        <fullName evidence="10">Carbohydrate ABC transporter permease</fullName>
    </submittedName>
</protein>
<evidence type="ECO:0000256" key="5">
    <source>
        <dbReference type="ARBA" id="ARBA00022989"/>
    </source>
</evidence>
<dbReference type="RefSeq" id="WP_128493282.1">
    <property type="nucleotide sequence ID" value="NZ_RZNB01000001.1"/>
</dbReference>
<evidence type="ECO:0000313" key="10">
    <source>
        <dbReference type="EMBL" id="RWZ52439.1"/>
    </source>
</evidence>
<organism evidence="10 11">
    <name type="scientific">Labedella phragmitis</name>
    <dbReference type="NCBI Taxonomy" id="2498849"/>
    <lineage>
        <taxon>Bacteria</taxon>
        <taxon>Bacillati</taxon>
        <taxon>Actinomycetota</taxon>
        <taxon>Actinomycetes</taxon>
        <taxon>Micrococcales</taxon>
        <taxon>Microbacteriaceae</taxon>
        <taxon>Labedella</taxon>
    </lineage>
</organism>
<dbReference type="PANTHER" id="PTHR43744">
    <property type="entry name" value="ABC TRANSPORTER PERMEASE PROTEIN MG189-RELATED-RELATED"/>
    <property type="match status" value="1"/>
</dbReference>
<sequence length="313" mass="33584">MTASTLTVPGTDDADSVPRDDTAASGGSPRRPRRSRPAITSHVFLALLLVGFLAPVVWALLSAFKPANDIISSPLAFDPSRFTLDNYIAMFEDVPIASGFLNTGIVLVFKGAITLFFAPLAAYAFAKYEFIGKNLIFGAVLVTLMLPTIVLIIPLLLEMKQFGWVNTYQALILPGSVDAFAIFWMRQVIAAVPDELLDAARVDGCGEFGIFWRVVLPVIRPGLAGLAVLTIMNIYNDFVWPVVAASSDRMATLQVVLSTLAQNITGNRIGADYATVTGELLAASSIALIPLLVLFIALQRHFINGILAGSVKG</sequence>
<keyword evidence="2 7" id="KW-0813">Transport</keyword>
<dbReference type="InterPro" id="IPR000515">
    <property type="entry name" value="MetI-like"/>
</dbReference>
<feature type="transmembrane region" description="Helical" evidence="7">
    <location>
        <begin position="39"/>
        <end position="61"/>
    </location>
</feature>